<keyword evidence="2" id="KW-0812">Transmembrane</keyword>
<feature type="compositionally biased region" description="Polar residues" evidence="1">
    <location>
        <begin position="12"/>
        <end position="22"/>
    </location>
</feature>
<feature type="region of interest" description="Disordered" evidence="1">
    <location>
        <begin position="1"/>
        <end position="31"/>
    </location>
</feature>
<dbReference type="AlphaFoldDB" id="A0A6A6SS95"/>
<feature type="compositionally biased region" description="Basic and acidic residues" evidence="1">
    <location>
        <begin position="1"/>
        <end position="10"/>
    </location>
</feature>
<evidence type="ECO:0000313" key="3">
    <source>
        <dbReference type="EMBL" id="KAF2650520.1"/>
    </source>
</evidence>
<dbReference type="PANTHER" id="PTHR35896:SF3">
    <property type="entry name" value="MAJOR FACILITATOR SUPERFAMILY TRANSPORTER"/>
    <property type="match status" value="1"/>
</dbReference>
<protein>
    <submittedName>
        <fullName evidence="3">Uncharacterized protein</fullName>
    </submittedName>
</protein>
<keyword evidence="4" id="KW-1185">Reference proteome</keyword>
<proteinExistence type="predicted"/>
<keyword evidence="2" id="KW-0472">Membrane</keyword>
<dbReference type="EMBL" id="MU004452">
    <property type="protein sequence ID" value="KAF2650520.1"/>
    <property type="molecule type" value="Genomic_DNA"/>
</dbReference>
<evidence type="ECO:0000313" key="4">
    <source>
        <dbReference type="Proteomes" id="UP000799324"/>
    </source>
</evidence>
<organism evidence="3 4">
    <name type="scientific">Lophiostoma macrostomum CBS 122681</name>
    <dbReference type="NCBI Taxonomy" id="1314788"/>
    <lineage>
        <taxon>Eukaryota</taxon>
        <taxon>Fungi</taxon>
        <taxon>Dikarya</taxon>
        <taxon>Ascomycota</taxon>
        <taxon>Pezizomycotina</taxon>
        <taxon>Dothideomycetes</taxon>
        <taxon>Pleosporomycetidae</taxon>
        <taxon>Pleosporales</taxon>
        <taxon>Lophiostomataceae</taxon>
        <taxon>Lophiostoma</taxon>
    </lineage>
</organism>
<evidence type="ECO:0000256" key="1">
    <source>
        <dbReference type="SAM" id="MobiDB-lite"/>
    </source>
</evidence>
<name>A0A6A6SS95_9PLEO</name>
<sequence>MSVAYDRLRGSDATSDTESLTNGEAEKQKIETFPTPVRNKRIQQVREIILFIAALGCLWIVLLTAWRSTIHPVPRAAKYVKKTLHCGNTTDEAISNGCSFDLLSHNWVAPQCLDPVTESEYRAYIMDPERAWGPFPYFRDREGKERIPDEHAFSMLANGHPNLAEQHVATTREEHLAHCNYLLRRTARAAAGLTRMNDENAEFWHTEHCLEEIRHPGKKPMDKINEGFYVGYAPCTIEVLE</sequence>
<dbReference type="Proteomes" id="UP000799324">
    <property type="component" value="Unassembled WGS sequence"/>
</dbReference>
<dbReference type="OrthoDB" id="3501153at2759"/>
<reference evidence="3" key="1">
    <citation type="journal article" date="2020" name="Stud. Mycol.">
        <title>101 Dothideomycetes genomes: a test case for predicting lifestyles and emergence of pathogens.</title>
        <authorList>
            <person name="Haridas S."/>
            <person name="Albert R."/>
            <person name="Binder M."/>
            <person name="Bloem J."/>
            <person name="Labutti K."/>
            <person name="Salamov A."/>
            <person name="Andreopoulos B."/>
            <person name="Baker S."/>
            <person name="Barry K."/>
            <person name="Bills G."/>
            <person name="Bluhm B."/>
            <person name="Cannon C."/>
            <person name="Castanera R."/>
            <person name="Culley D."/>
            <person name="Daum C."/>
            <person name="Ezra D."/>
            <person name="Gonzalez J."/>
            <person name="Henrissat B."/>
            <person name="Kuo A."/>
            <person name="Liang C."/>
            <person name="Lipzen A."/>
            <person name="Lutzoni F."/>
            <person name="Magnuson J."/>
            <person name="Mondo S."/>
            <person name="Nolan M."/>
            <person name="Ohm R."/>
            <person name="Pangilinan J."/>
            <person name="Park H.-J."/>
            <person name="Ramirez L."/>
            <person name="Alfaro M."/>
            <person name="Sun H."/>
            <person name="Tritt A."/>
            <person name="Yoshinaga Y."/>
            <person name="Zwiers L.-H."/>
            <person name="Turgeon B."/>
            <person name="Goodwin S."/>
            <person name="Spatafora J."/>
            <person name="Crous P."/>
            <person name="Grigoriev I."/>
        </authorList>
    </citation>
    <scope>NUCLEOTIDE SEQUENCE</scope>
    <source>
        <strain evidence="3">CBS 122681</strain>
    </source>
</reference>
<dbReference type="PANTHER" id="PTHR35896">
    <property type="entry name" value="IG-LIKE DOMAIN-CONTAINING PROTEIN"/>
    <property type="match status" value="1"/>
</dbReference>
<accession>A0A6A6SS95</accession>
<keyword evidence="2" id="KW-1133">Transmembrane helix</keyword>
<gene>
    <name evidence="3" type="ORF">K491DRAFT_782554</name>
</gene>
<feature type="transmembrane region" description="Helical" evidence="2">
    <location>
        <begin position="48"/>
        <end position="66"/>
    </location>
</feature>
<dbReference type="InterPro" id="IPR053008">
    <property type="entry name" value="Phomopsin_biosynth_assoc"/>
</dbReference>
<evidence type="ECO:0000256" key="2">
    <source>
        <dbReference type="SAM" id="Phobius"/>
    </source>
</evidence>